<dbReference type="InterPro" id="IPR037069">
    <property type="entry name" value="AcylCoA_DH/ox_N_sf"/>
</dbReference>
<dbReference type="InterPro" id="IPR052161">
    <property type="entry name" value="Mycobact_Acyl-CoA_DH"/>
</dbReference>
<dbReference type="Gene3D" id="1.10.540.10">
    <property type="entry name" value="Acyl-CoA dehydrogenase/oxidase, N-terminal domain"/>
    <property type="match status" value="1"/>
</dbReference>
<evidence type="ECO:0000259" key="8">
    <source>
        <dbReference type="Pfam" id="PF02770"/>
    </source>
</evidence>
<feature type="domain" description="Acyl-CoA dehydrogenase/oxidase N-terminal" evidence="9">
    <location>
        <begin position="22"/>
        <end position="127"/>
    </location>
</feature>
<evidence type="ECO:0000259" key="9">
    <source>
        <dbReference type="Pfam" id="PF02771"/>
    </source>
</evidence>
<reference evidence="10 11" key="1">
    <citation type="submission" date="2024-02" db="EMBL/GenBank/DDBJ databases">
        <title>Expansion and revision of Xanthobacter and proposal of Roseixanthobacter gen. nov.</title>
        <authorList>
            <person name="Soltysiak M.P.M."/>
            <person name="Jalihal A."/>
            <person name="Ory A."/>
            <person name="Chrisophersen C."/>
            <person name="Lee A.D."/>
            <person name="Boulton J."/>
            <person name="Springer M."/>
        </authorList>
    </citation>
    <scope>NUCLEOTIDE SEQUENCE [LARGE SCALE GENOMIC DNA]</scope>
    <source>
        <strain evidence="10 11">CB5</strain>
    </source>
</reference>
<dbReference type="Proteomes" id="UP001604043">
    <property type="component" value="Unassembled WGS sequence"/>
</dbReference>
<dbReference type="RefSeq" id="WP_394010228.1">
    <property type="nucleotide sequence ID" value="NZ_JBAFUR010000010.1"/>
</dbReference>
<evidence type="ECO:0000256" key="1">
    <source>
        <dbReference type="ARBA" id="ARBA00001974"/>
    </source>
</evidence>
<dbReference type="InterPro" id="IPR009075">
    <property type="entry name" value="AcylCo_DH/oxidase_C"/>
</dbReference>
<dbReference type="InterPro" id="IPR006091">
    <property type="entry name" value="Acyl-CoA_Oxase/DH_mid-dom"/>
</dbReference>
<comment type="similarity">
    <text evidence="2 6">Belongs to the acyl-CoA dehydrogenase family.</text>
</comment>
<gene>
    <name evidence="10" type="ORF">V5F30_24050</name>
</gene>
<dbReference type="InterPro" id="IPR036250">
    <property type="entry name" value="AcylCo_DH-like_C"/>
</dbReference>
<sequence length="391" mass="44102">MNRLEEISASVVAHRSELADAEFRAAWRAWLEEHCDVQMLRPARRLAGAPLKAWLRKLNVHGWRAPGWPREHGGMGLSFAKQLIYREELERLGVTRWLDLGETLLGPMLMRHGTQEQKATLLPRILDCSDFWCQGYSEPNAGSDLASLRTTAVRDGDDFIVNGQKIWTTFVQDATHIFTLVRTGRYERRQQGISFLLIDIETPGITRRGIRNIAGDSEFGEVFFDDVRVPSSQLLGTLDEGWTIAKSLLEFERTSIGSPFLADLALKMLNSLAERCGIADDPVFAARMKGFASELDVARLLYADLCGRFVAGEKLDSEFSMMKLVSTELFQRTAEYAVEVLTPYQAGHHDQPTRVLFEELNHLYLISRPVTIFGGTSEVQRDIISRSLLAV</sequence>
<dbReference type="Pfam" id="PF00441">
    <property type="entry name" value="Acyl-CoA_dh_1"/>
    <property type="match status" value="1"/>
</dbReference>
<feature type="domain" description="Acyl-CoA oxidase/dehydrogenase middle" evidence="8">
    <location>
        <begin position="133"/>
        <end position="227"/>
    </location>
</feature>
<dbReference type="Gene3D" id="2.40.110.10">
    <property type="entry name" value="Butyryl-CoA Dehydrogenase, subunit A, domain 2"/>
    <property type="match status" value="1"/>
</dbReference>
<dbReference type="PANTHER" id="PTHR43292:SF3">
    <property type="entry name" value="ACYL-COA DEHYDROGENASE FADE29"/>
    <property type="match status" value="1"/>
</dbReference>
<protein>
    <submittedName>
        <fullName evidence="10">Acyl-CoA dehydrogenase family protein</fullName>
    </submittedName>
</protein>
<dbReference type="Gene3D" id="1.20.140.10">
    <property type="entry name" value="Butyryl-CoA Dehydrogenase, subunit A, domain 3"/>
    <property type="match status" value="1"/>
</dbReference>
<dbReference type="SUPFAM" id="SSF47203">
    <property type="entry name" value="Acyl-CoA dehydrogenase C-terminal domain-like"/>
    <property type="match status" value="1"/>
</dbReference>
<dbReference type="Pfam" id="PF02770">
    <property type="entry name" value="Acyl-CoA_dh_M"/>
    <property type="match status" value="1"/>
</dbReference>
<evidence type="ECO:0000313" key="11">
    <source>
        <dbReference type="Proteomes" id="UP001604043"/>
    </source>
</evidence>
<dbReference type="InterPro" id="IPR013786">
    <property type="entry name" value="AcylCoA_DH/ox_N"/>
</dbReference>
<evidence type="ECO:0000256" key="4">
    <source>
        <dbReference type="ARBA" id="ARBA00022827"/>
    </source>
</evidence>
<proteinExistence type="inferred from homology"/>
<dbReference type="InterPro" id="IPR046373">
    <property type="entry name" value="Acyl-CoA_Oxase/DH_mid-dom_sf"/>
</dbReference>
<dbReference type="PANTHER" id="PTHR43292">
    <property type="entry name" value="ACYL-COA DEHYDROGENASE"/>
    <property type="match status" value="1"/>
</dbReference>
<dbReference type="Pfam" id="PF02771">
    <property type="entry name" value="Acyl-CoA_dh_N"/>
    <property type="match status" value="1"/>
</dbReference>
<accession>A0ABW6ZNL3</accession>
<name>A0ABW6ZNL3_9HYPH</name>
<dbReference type="EMBL" id="JBAFUR010000010">
    <property type="protein sequence ID" value="MFG1255305.1"/>
    <property type="molecule type" value="Genomic_DNA"/>
</dbReference>
<organism evidence="10 11">
    <name type="scientific">Xanthobacter aminoxidans</name>
    <dbReference type="NCBI Taxonomy" id="186280"/>
    <lineage>
        <taxon>Bacteria</taxon>
        <taxon>Pseudomonadati</taxon>
        <taxon>Pseudomonadota</taxon>
        <taxon>Alphaproteobacteria</taxon>
        <taxon>Hyphomicrobiales</taxon>
        <taxon>Xanthobacteraceae</taxon>
        <taxon>Xanthobacter</taxon>
    </lineage>
</organism>
<keyword evidence="5 6" id="KW-0560">Oxidoreductase</keyword>
<dbReference type="SUPFAM" id="SSF56645">
    <property type="entry name" value="Acyl-CoA dehydrogenase NM domain-like"/>
    <property type="match status" value="1"/>
</dbReference>
<dbReference type="InterPro" id="IPR009100">
    <property type="entry name" value="AcylCoA_DH/oxidase_NM_dom_sf"/>
</dbReference>
<feature type="domain" description="Acyl-CoA dehydrogenase/oxidase C-terminal" evidence="7">
    <location>
        <begin position="239"/>
        <end position="389"/>
    </location>
</feature>
<evidence type="ECO:0000256" key="3">
    <source>
        <dbReference type="ARBA" id="ARBA00022630"/>
    </source>
</evidence>
<comment type="caution">
    <text evidence="10">The sequence shown here is derived from an EMBL/GenBank/DDBJ whole genome shotgun (WGS) entry which is preliminary data.</text>
</comment>
<evidence type="ECO:0000256" key="6">
    <source>
        <dbReference type="RuleBase" id="RU362125"/>
    </source>
</evidence>
<evidence type="ECO:0000256" key="5">
    <source>
        <dbReference type="ARBA" id="ARBA00023002"/>
    </source>
</evidence>
<keyword evidence="3 6" id="KW-0285">Flavoprotein</keyword>
<keyword evidence="4 6" id="KW-0274">FAD</keyword>
<evidence type="ECO:0000259" key="7">
    <source>
        <dbReference type="Pfam" id="PF00441"/>
    </source>
</evidence>
<evidence type="ECO:0000256" key="2">
    <source>
        <dbReference type="ARBA" id="ARBA00009347"/>
    </source>
</evidence>
<comment type="cofactor">
    <cofactor evidence="1 6">
        <name>FAD</name>
        <dbReference type="ChEBI" id="CHEBI:57692"/>
    </cofactor>
</comment>
<evidence type="ECO:0000313" key="10">
    <source>
        <dbReference type="EMBL" id="MFG1255305.1"/>
    </source>
</evidence>
<keyword evidence="11" id="KW-1185">Reference proteome</keyword>